<proteinExistence type="predicted"/>
<keyword evidence="6" id="KW-1185">Reference proteome</keyword>
<evidence type="ECO:0000256" key="3">
    <source>
        <dbReference type="ARBA" id="ARBA00023163"/>
    </source>
</evidence>
<dbReference type="CDD" id="cd07377">
    <property type="entry name" value="WHTH_GntR"/>
    <property type="match status" value="1"/>
</dbReference>
<dbReference type="RefSeq" id="WP_235364194.1">
    <property type="nucleotide sequence ID" value="NZ_JABEVU030000001.1"/>
</dbReference>
<evidence type="ECO:0000256" key="1">
    <source>
        <dbReference type="ARBA" id="ARBA00023015"/>
    </source>
</evidence>
<reference evidence="6" key="1">
    <citation type="submission" date="2020-04" db="EMBL/GenBank/DDBJ databases">
        <title>Genome analysis and biological profiling of marine Cellulosimicrobium funkei MOSEL-ME6.</title>
        <authorList>
            <person name="Tanveer F."/>
            <person name="Xie Y."/>
            <person name="Shinwari Z.K."/>
        </authorList>
    </citation>
    <scope>NUCLEOTIDE SEQUENCE [LARGE SCALE GENOMIC DNA]</scope>
    <source>
        <strain evidence="6">MOSEL-ME25</strain>
    </source>
</reference>
<dbReference type="EMBL" id="JABEVU030000001">
    <property type="protein sequence ID" value="MDB0581423.1"/>
    <property type="molecule type" value="Genomic_DNA"/>
</dbReference>
<dbReference type="PANTHER" id="PTHR43537:SF5">
    <property type="entry name" value="UXU OPERON TRANSCRIPTIONAL REGULATOR"/>
    <property type="match status" value="1"/>
</dbReference>
<sequence>MSDEMTGKKGLENIVEEIHNLIESENIQVGEKLPSERYLKEKLNVSRQSVREALRALELLGIIYVRRGEGTFLADIDSHQLFQLIGRYLIRTERQQNEIVEIKQMIEAYVKSKHQDDTVTVLDDDNQIMKKIYILLDKYSKAFKS</sequence>
<dbReference type="PRINTS" id="PR00035">
    <property type="entry name" value="HTHGNTR"/>
</dbReference>
<reference evidence="5 6" key="2">
    <citation type="submission" date="2022-12" db="EMBL/GenBank/DDBJ databases">
        <title>Genome analysis and biological profiling of marine Salinicoccus roseus MOSEL-ME25.</title>
        <authorList>
            <person name="Mirza F.T."/>
            <person name="Xie Y."/>
            <person name="Shinwari Z.K."/>
        </authorList>
    </citation>
    <scope>NUCLEOTIDE SEQUENCE [LARGE SCALE GENOMIC DNA]</scope>
    <source>
        <strain evidence="5 6">MOSEL-ME25</strain>
    </source>
</reference>
<dbReference type="SUPFAM" id="SSF46785">
    <property type="entry name" value="Winged helix' DNA-binding domain"/>
    <property type="match status" value="1"/>
</dbReference>
<dbReference type="Pfam" id="PF00392">
    <property type="entry name" value="GntR"/>
    <property type="match status" value="1"/>
</dbReference>
<dbReference type="SMART" id="SM00345">
    <property type="entry name" value="HTH_GNTR"/>
    <property type="match status" value="1"/>
</dbReference>
<dbReference type="InterPro" id="IPR000524">
    <property type="entry name" value="Tscrpt_reg_HTH_GntR"/>
</dbReference>
<gene>
    <name evidence="5" type="ORF">F7P68_0012890</name>
</gene>
<dbReference type="PANTHER" id="PTHR43537">
    <property type="entry name" value="TRANSCRIPTIONAL REGULATOR, GNTR FAMILY"/>
    <property type="match status" value="1"/>
</dbReference>
<dbReference type="InterPro" id="IPR036390">
    <property type="entry name" value="WH_DNA-bd_sf"/>
</dbReference>
<evidence type="ECO:0000313" key="5">
    <source>
        <dbReference type="EMBL" id="MDB0581423.1"/>
    </source>
</evidence>
<name>A0ABT4YKP3_9STAP</name>
<evidence type="ECO:0000313" key="6">
    <source>
        <dbReference type="Proteomes" id="UP000527860"/>
    </source>
</evidence>
<feature type="domain" description="HTH gntR-type" evidence="4">
    <location>
        <begin position="8"/>
        <end position="76"/>
    </location>
</feature>
<keyword evidence="3" id="KW-0804">Transcription</keyword>
<dbReference type="PROSITE" id="PS50949">
    <property type="entry name" value="HTH_GNTR"/>
    <property type="match status" value="1"/>
</dbReference>
<dbReference type="Proteomes" id="UP000527860">
    <property type="component" value="Unassembled WGS sequence"/>
</dbReference>
<protein>
    <submittedName>
        <fullName evidence="5">GntR family transcriptional regulator</fullName>
    </submittedName>
</protein>
<dbReference type="GeneID" id="77846159"/>
<keyword evidence="1" id="KW-0805">Transcription regulation</keyword>
<organism evidence="5 6">
    <name type="scientific">Salinicoccus roseus</name>
    <dbReference type="NCBI Taxonomy" id="45670"/>
    <lineage>
        <taxon>Bacteria</taxon>
        <taxon>Bacillati</taxon>
        <taxon>Bacillota</taxon>
        <taxon>Bacilli</taxon>
        <taxon>Bacillales</taxon>
        <taxon>Staphylococcaceae</taxon>
        <taxon>Salinicoccus</taxon>
    </lineage>
</organism>
<evidence type="ECO:0000256" key="2">
    <source>
        <dbReference type="ARBA" id="ARBA00023125"/>
    </source>
</evidence>
<evidence type="ECO:0000259" key="4">
    <source>
        <dbReference type="PROSITE" id="PS50949"/>
    </source>
</evidence>
<dbReference type="Gene3D" id="1.10.10.10">
    <property type="entry name" value="Winged helix-like DNA-binding domain superfamily/Winged helix DNA-binding domain"/>
    <property type="match status" value="1"/>
</dbReference>
<keyword evidence="2" id="KW-0238">DNA-binding</keyword>
<dbReference type="InterPro" id="IPR036388">
    <property type="entry name" value="WH-like_DNA-bd_sf"/>
</dbReference>
<accession>A0ABT4YKP3</accession>
<comment type="caution">
    <text evidence="5">The sequence shown here is derived from an EMBL/GenBank/DDBJ whole genome shotgun (WGS) entry which is preliminary data.</text>
</comment>